<accession>A0A0K1PXP1</accession>
<dbReference type="EMBL" id="CP012333">
    <property type="protein sequence ID" value="AKU98161.1"/>
    <property type="molecule type" value="Genomic_DNA"/>
</dbReference>
<dbReference type="KEGG" id="llu:AKJ09_04825"/>
<dbReference type="AlphaFoldDB" id="A0A0K1PXP1"/>
<name>A0A0K1PXP1_9BACT</name>
<proteinExistence type="predicted"/>
<dbReference type="STRING" id="1391654.AKJ09_04825"/>
<evidence type="ECO:0000313" key="3">
    <source>
        <dbReference type="Proteomes" id="UP000064967"/>
    </source>
</evidence>
<reference evidence="2 3" key="1">
    <citation type="submission" date="2015-08" db="EMBL/GenBank/DDBJ databases">
        <authorList>
            <person name="Babu N.S."/>
            <person name="Beckwith C.J."/>
            <person name="Beseler K.G."/>
            <person name="Brison A."/>
            <person name="Carone J.V."/>
            <person name="Caskin T.P."/>
            <person name="Diamond M."/>
            <person name="Durham M.E."/>
            <person name="Foxe J.M."/>
            <person name="Go M."/>
            <person name="Henderson B.A."/>
            <person name="Jones I.B."/>
            <person name="McGettigan J.A."/>
            <person name="Micheletti S.J."/>
            <person name="Nasrallah M.E."/>
            <person name="Ortiz D."/>
            <person name="Piller C.R."/>
            <person name="Privatt S.R."/>
            <person name="Schneider S.L."/>
            <person name="Sharp S."/>
            <person name="Smith T.C."/>
            <person name="Stanton J.D."/>
            <person name="Ullery H.E."/>
            <person name="Wilson R.J."/>
            <person name="Serrano M.G."/>
            <person name="Buck G."/>
            <person name="Lee V."/>
            <person name="Wang Y."/>
            <person name="Carvalho R."/>
            <person name="Voegtly L."/>
            <person name="Shi R."/>
            <person name="Duckworth R."/>
            <person name="Johnson A."/>
            <person name="Loviza R."/>
            <person name="Walstead R."/>
            <person name="Shah Z."/>
            <person name="Kiflezghi M."/>
            <person name="Wade K."/>
            <person name="Ball S.L."/>
            <person name="Bradley K.W."/>
            <person name="Asai D.J."/>
            <person name="Bowman C.A."/>
            <person name="Russell D.A."/>
            <person name="Pope W.H."/>
            <person name="Jacobs-Sera D."/>
            <person name="Hendrix R.W."/>
            <person name="Hatfull G.F."/>
        </authorList>
    </citation>
    <scope>NUCLEOTIDE SEQUENCE [LARGE SCALE GENOMIC DNA]</scope>
    <source>
        <strain evidence="2 3">DSM 27648</strain>
    </source>
</reference>
<keyword evidence="3" id="KW-1185">Reference proteome</keyword>
<dbReference type="InterPro" id="IPR029058">
    <property type="entry name" value="AB_hydrolase_fold"/>
</dbReference>
<dbReference type="RefSeq" id="WP_146649184.1">
    <property type="nucleotide sequence ID" value="NZ_CP012333.1"/>
</dbReference>
<protein>
    <submittedName>
        <fullName evidence="2">Uncharacterized protein</fullName>
    </submittedName>
</protein>
<sequence length="331" mass="36012">MAQGTADVKFRVQIPRVALTSSTLSAVVQYGHGFLGGDGEANNSWLRNWAAQQNFLVLSTDMQGMNTAAGVVWFVCLPQDATCLATISEEPLQGVINHLALQRLMKGRFLTDANVQRDGKPFYDPARLYYHGNSQGGTMGNLVFLPSRDLPRAVLGVPGVAIGFLLARASQWEQVATNIGANYLDPMEFAEIMDLVQLGWDKTDAINFAPLSSNVPGAGPKSVLLQAGLEDAQVNNDVTHLLARLYKAKLVSPPVRPIFGLDVADPPLVLTNVLQEADFGVPPHPETNRPAPEATDTHEKPRRTPKLQEQAWHFLETGEVIHTCDGVCDPE</sequence>
<gene>
    <name evidence="2" type="ORF">AKJ09_04825</name>
</gene>
<dbReference type="Gene3D" id="3.40.50.1820">
    <property type="entry name" value="alpha/beta hydrolase"/>
    <property type="match status" value="1"/>
</dbReference>
<dbReference type="SUPFAM" id="SSF53474">
    <property type="entry name" value="alpha/beta-Hydrolases"/>
    <property type="match status" value="1"/>
</dbReference>
<dbReference type="OrthoDB" id="5377249at2"/>
<organism evidence="2 3">
    <name type="scientific">Labilithrix luteola</name>
    <dbReference type="NCBI Taxonomy" id="1391654"/>
    <lineage>
        <taxon>Bacteria</taxon>
        <taxon>Pseudomonadati</taxon>
        <taxon>Myxococcota</taxon>
        <taxon>Polyangia</taxon>
        <taxon>Polyangiales</taxon>
        <taxon>Labilitrichaceae</taxon>
        <taxon>Labilithrix</taxon>
    </lineage>
</organism>
<evidence type="ECO:0000313" key="2">
    <source>
        <dbReference type="EMBL" id="AKU98161.1"/>
    </source>
</evidence>
<dbReference type="Proteomes" id="UP000064967">
    <property type="component" value="Chromosome"/>
</dbReference>
<feature type="region of interest" description="Disordered" evidence="1">
    <location>
        <begin position="280"/>
        <end position="305"/>
    </location>
</feature>
<evidence type="ECO:0000256" key="1">
    <source>
        <dbReference type="SAM" id="MobiDB-lite"/>
    </source>
</evidence>